<accession>A0AAW1G4I9</accession>
<reference evidence="1 2" key="1">
    <citation type="journal article" date="2024" name="Genome Biol. Evol.">
        <title>Chromosome-level genome assembly of the viviparous eelpout Zoarces viviparus.</title>
        <authorList>
            <person name="Fuhrmann N."/>
            <person name="Brasseur M.V."/>
            <person name="Bakowski C.E."/>
            <person name="Podsiadlowski L."/>
            <person name="Prost S."/>
            <person name="Krehenwinkel H."/>
            <person name="Mayer C."/>
        </authorList>
    </citation>
    <scope>NUCLEOTIDE SEQUENCE [LARGE SCALE GENOMIC DNA]</scope>
    <source>
        <strain evidence="1">NO-MEL_2022_Ind0_liver</strain>
    </source>
</reference>
<name>A0AAW1G4I9_ZOAVI</name>
<evidence type="ECO:0000313" key="2">
    <source>
        <dbReference type="Proteomes" id="UP001488805"/>
    </source>
</evidence>
<comment type="caution">
    <text evidence="1">The sequence shown here is derived from an EMBL/GenBank/DDBJ whole genome shotgun (WGS) entry which is preliminary data.</text>
</comment>
<organism evidence="1 2">
    <name type="scientific">Zoarces viviparus</name>
    <name type="common">Viviparous eelpout</name>
    <name type="synonym">Blennius viviparus</name>
    <dbReference type="NCBI Taxonomy" id="48416"/>
    <lineage>
        <taxon>Eukaryota</taxon>
        <taxon>Metazoa</taxon>
        <taxon>Chordata</taxon>
        <taxon>Craniata</taxon>
        <taxon>Vertebrata</taxon>
        <taxon>Euteleostomi</taxon>
        <taxon>Actinopterygii</taxon>
        <taxon>Neopterygii</taxon>
        <taxon>Teleostei</taxon>
        <taxon>Neoteleostei</taxon>
        <taxon>Acanthomorphata</taxon>
        <taxon>Eupercaria</taxon>
        <taxon>Perciformes</taxon>
        <taxon>Cottioidei</taxon>
        <taxon>Zoarcales</taxon>
        <taxon>Zoarcidae</taxon>
        <taxon>Zoarcinae</taxon>
        <taxon>Zoarces</taxon>
    </lineage>
</organism>
<dbReference type="AlphaFoldDB" id="A0AAW1G4I9"/>
<dbReference type="EMBL" id="JBCEZU010000002">
    <property type="protein sequence ID" value="KAK9541964.1"/>
    <property type="molecule type" value="Genomic_DNA"/>
</dbReference>
<sequence>MGGTWLDSSHHINLLELVAVEKVLNHFTPQLRGKHVMLGWDNTTVEVNLNRQEVVGSPALLTAAVSVLMWTDLSTFTLLFT</sequence>
<gene>
    <name evidence="1" type="ORF">VZT92_001972</name>
</gene>
<dbReference type="Proteomes" id="UP001488805">
    <property type="component" value="Unassembled WGS sequence"/>
</dbReference>
<keyword evidence="2" id="KW-1185">Reference proteome</keyword>
<protein>
    <submittedName>
        <fullName evidence="1">Uncharacterized protein</fullName>
    </submittedName>
</protein>
<evidence type="ECO:0000313" key="1">
    <source>
        <dbReference type="EMBL" id="KAK9541964.1"/>
    </source>
</evidence>
<proteinExistence type="predicted"/>